<dbReference type="PANTHER" id="PTHR33778">
    <property type="entry name" value="PROTEIN MGTC"/>
    <property type="match status" value="1"/>
</dbReference>
<dbReference type="KEGG" id="arf:AR1Y2_3176"/>
<protein>
    <submittedName>
        <fullName evidence="9">Peptide transport system permease protein sapB</fullName>
    </submittedName>
</protein>
<evidence type="ECO:0000256" key="6">
    <source>
        <dbReference type="ARBA" id="ARBA00023136"/>
    </source>
</evidence>
<dbReference type="PRINTS" id="PR01837">
    <property type="entry name" value="MGTCSAPBPROT"/>
</dbReference>
<comment type="similarity">
    <text evidence="2">Belongs to the MgtC/SapB family.</text>
</comment>
<feature type="transmembrane region" description="Helical" evidence="7">
    <location>
        <begin position="76"/>
        <end position="95"/>
    </location>
</feature>
<feature type="transmembrane region" description="Helical" evidence="7">
    <location>
        <begin position="107"/>
        <end position="140"/>
    </location>
</feature>
<comment type="subcellular location">
    <subcellularLocation>
        <location evidence="1">Cell membrane</location>
        <topology evidence="1">Multi-pass membrane protein</topology>
    </subcellularLocation>
</comment>
<keyword evidence="3" id="KW-1003">Cell membrane</keyword>
<evidence type="ECO:0000313" key="10">
    <source>
        <dbReference type="Proteomes" id="UP000298653"/>
    </source>
</evidence>
<evidence type="ECO:0000313" key="9">
    <source>
        <dbReference type="EMBL" id="QCP36630.1"/>
    </source>
</evidence>
<reference evidence="9 10" key="1">
    <citation type="submission" date="2019-05" db="EMBL/GenBank/DDBJ databases">
        <title>Complete genome sequencing of Anaerostipes rhamnosivorans.</title>
        <authorList>
            <person name="Bui T.P.N."/>
            <person name="de Vos W.M."/>
        </authorList>
    </citation>
    <scope>NUCLEOTIDE SEQUENCE [LARGE SCALE GENOMIC DNA]</scope>
    <source>
        <strain evidence="9 10">1y2</strain>
    </source>
</reference>
<proteinExistence type="inferred from homology"/>
<gene>
    <name evidence="9" type="ORF">AR1Y2_3176</name>
</gene>
<feature type="domain" description="MgtC/SapB/SrpB/YhiD N-terminal" evidence="8">
    <location>
        <begin position="16"/>
        <end position="141"/>
    </location>
</feature>
<dbReference type="PANTHER" id="PTHR33778:SF1">
    <property type="entry name" value="MAGNESIUM TRANSPORTER YHID-RELATED"/>
    <property type="match status" value="1"/>
</dbReference>
<dbReference type="AlphaFoldDB" id="A0A4V1EGM8"/>
<dbReference type="InterPro" id="IPR003416">
    <property type="entry name" value="MgtC/SapB/SrpB/YhiD_fam"/>
</dbReference>
<dbReference type="OrthoDB" id="9811198at2"/>
<evidence type="ECO:0000256" key="4">
    <source>
        <dbReference type="ARBA" id="ARBA00022692"/>
    </source>
</evidence>
<dbReference type="Pfam" id="PF02308">
    <property type="entry name" value="MgtC"/>
    <property type="match status" value="1"/>
</dbReference>
<dbReference type="GO" id="GO:0005886">
    <property type="term" value="C:plasma membrane"/>
    <property type="evidence" value="ECO:0007669"/>
    <property type="project" value="UniProtKB-SubCell"/>
</dbReference>
<evidence type="ECO:0000256" key="7">
    <source>
        <dbReference type="SAM" id="Phobius"/>
    </source>
</evidence>
<evidence type="ECO:0000256" key="1">
    <source>
        <dbReference type="ARBA" id="ARBA00004651"/>
    </source>
</evidence>
<evidence type="ECO:0000256" key="3">
    <source>
        <dbReference type="ARBA" id="ARBA00022475"/>
    </source>
</evidence>
<keyword evidence="5 7" id="KW-1133">Transmembrane helix</keyword>
<evidence type="ECO:0000256" key="2">
    <source>
        <dbReference type="ARBA" id="ARBA00009298"/>
    </source>
</evidence>
<dbReference type="InterPro" id="IPR049177">
    <property type="entry name" value="MgtC_SapB_SrpB_YhiD_N"/>
</dbReference>
<name>A0A4V1EGM8_9FIRM</name>
<organism evidence="9 10">
    <name type="scientific">Anaerostipes rhamnosivorans</name>
    <dbReference type="NCBI Taxonomy" id="1229621"/>
    <lineage>
        <taxon>Bacteria</taxon>
        <taxon>Bacillati</taxon>
        <taxon>Bacillota</taxon>
        <taxon>Clostridia</taxon>
        <taxon>Lachnospirales</taxon>
        <taxon>Lachnospiraceae</taxon>
        <taxon>Anaerostipes</taxon>
    </lineage>
</organism>
<dbReference type="EMBL" id="CP040058">
    <property type="protein sequence ID" value="QCP36630.1"/>
    <property type="molecule type" value="Genomic_DNA"/>
</dbReference>
<keyword evidence="4 7" id="KW-0812">Transmembrane</keyword>
<accession>A0A4V1EGM8</accession>
<sequence>MHMTGLILQLEYSGRILLAAVCGACIGYERTNRLKTAGIRTHVIVSLAAALMMIISKYGFNDILAMHNIGLDPSRIAAGVVTAIGFLGAGIIFVHNQSVSGLTTAAGIWATVGVGMSVGGGLYVIGIFSTILLIIVQWILHRDFKWIKTPTVEVITLKLPNSPNAVKMIQETIREESIEILNISVEKMGEESIKVRLDVKLPDSFNMYDAIKRLLENENIESIDI</sequence>
<dbReference type="Proteomes" id="UP000298653">
    <property type="component" value="Chromosome"/>
</dbReference>
<keyword evidence="6 7" id="KW-0472">Membrane</keyword>
<evidence type="ECO:0000259" key="8">
    <source>
        <dbReference type="Pfam" id="PF02308"/>
    </source>
</evidence>
<evidence type="ECO:0000256" key="5">
    <source>
        <dbReference type="ARBA" id="ARBA00022989"/>
    </source>
</evidence>
<feature type="transmembrane region" description="Helical" evidence="7">
    <location>
        <begin position="37"/>
        <end position="55"/>
    </location>
</feature>
<keyword evidence="10" id="KW-1185">Reference proteome</keyword>